<evidence type="ECO:0000256" key="2">
    <source>
        <dbReference type="ARBA" id="ARBA00022692"/>
    </source>
</evidence>
<dbReference type="RefSeq" id="WP_382259544.1">
    <property type="nucleotide sequence ID" value="NZ_JBHTBX010000014.1"/>
</dbReference>
<dbReference type="PANTHER" id="PTHR36926">
    <property type="entry name" value="COLICIN V PRODUCTION PROTEIN"/>
    <property type="match status" value="1"/>
</dbReference>
<comment type="caution">
    <text evidence="6">The sequence shown here is derived from an EMBL/GenBank/DDBJ whole genome shotgun (WGS) entry which is preliminary data.</text>
</comment>
<name>A0ABW2RDI4_9BURK</name>
<evidence type="ECO:0000313" key="7">
    <source>
        <dbReference type="Proteomes" id="UP001596495"/>
    </source>
</evidence>
<feature type="transmembrane region" description="Helical" evidence="5">
    <location>
        <begin position="106"/>
        <end position="126"/>
    </location>
</feature>
<reference evidence="7" key="1">
    <citation type="journal article" date="2019" name="Int. J. Syst. Evol. Microbiol.">
        <title>The Global Catalogue of Microorganisms (GCM) 10K type strain sequencing project: providing services to taxonomists for standard genome sequencing and annotation.</title>
        <authorList>
            <consortium name="The Broad Institute Genomics Platform"/>
            <consortium name="The Broad Institute Genome Sequencing Center for Infectious Disease"/>
            <person name="Wu L."/>
            <person name="Ma J."/>
        </authorList>
    </citation>
    <scope>NUCLEOTIDE SEQUENCE [LARGE SCALE GENOMIC DNA]</scope>
    <source>
        <strain evidence="7">CCUG 54518</strain>
    </source>
</reference>
<evidence type="ECO:0000256" key="5">
    <source>
        <dbReference type="SAM" id="Phobius"/>
    </source>
</evidence>
<keyword evidence="7" id="KW-1185">Reference proteome</keyword>
<dbReference type="Proteomes" id="UP001596495">
    <property type="component" value="Unassembled WGS sequence"/>
</dbReference>
<dbReference type="InterPro" id="IPR003825">
    <property type="entry name" value="Colicin-V_CvpA"/>
</dbReference>
<protein>
    <submittedName>
        <fullName evidence="6">CvpA family protein</fullName>
    </submittedName>
</protein>
<proteinExistence type="predicted"/>
<feature type="transmembrane region" description="Helical" evidence="5">
    <location>
        <begin position="6"/>
        <end position="24"/>
    </location>
</feature>
<evidence type="ECO:0000256" key="4">
    <source>
        <dbReference type="ARBA" id="ARBA00023136"/>
    </source>
</evidence>
<comment type="subcellular location">
    <subcellularLocation>
        <location evidence="1">Membrane</location>
        <topology evidence="1">Multi-pass membrane protein</topology>
    </subcellularLocation>
</comment>
<accession>A0ABW2RDI4</accession>
<dbReference type="PANTHER" id="PTHR36926:SF1">
    <property type="entry name" value="COLICIN V PRODUCTION PROTEIN"/>
    <property type="match status" value="1"/>
</dbReference>
<dbReference type="Pfam" id="PF02674">
    <property type="entry name" value="Colicin_V"/>
    <property type="match status" value="1"/>
</dbReference>
<evidence type="ECO:0000313" key="6">
    <source>
        <dbReference type="EMBL" id="MFC7436125.1"/>
    </source>
</evidence>
<evidence type="ECO:0000256" key="3">
    <source>
        <dbReference type="ARBA" id="ARBA00022989"/>
    </source>
</evidence>
<keyword evidence="4 5" id="KW-0472">Membrane</keyword>
<sequence length="161" mass="17157">MGWLDGLLLAALLLSVVIGLWRGLVYEVLSLAAWVAAFLVAQAQARTVGAWLPLDGLSEPLRLAAGFVLVFVGVAFAGGLLAWLVKKLVASVGLRPIDRVLGGVFGLFRGVVILLALSVVVGLTPLRSEAWWQQSVVAQSLDHSVHAIKPLLPSEMARYLP</sequence>
<dbReference type="EMBL" id="JBHTBX010000014">
    <property type="protein sequence ID" value="MFC7436125.1"/>
    <property type="molecule type" value="Genomic_DNA"/>
</dbReference>
<keyword evidence="3 5" id="KW-1133">Transmembrane helix</keyword>
<organism evidence="6 7">
    <name type="scientific">Hydrogenophaga bisanensis</name>
    <dbReference type="NCBI Taxonomy" id="439611"/>
    <lineage>
        <taxon>Bacteria</taxon>
        <taxon>Pseudomonadati</taxon>
        <taxon>Pseudomonadota</taxon>
        <taxon>Betaproteobacteria</taxon>
        <taxon>Burkholderiales</taxon>
        <taxon>Comamonadaceae</taxon>
        <taxon>Hydrogenophaga</taxon>
    </lineage>
</organism>
<evidence type="ECO:0000256" key="1">
    <source>
        <dbReference type="ARBA" id="ARBA00004141"/>
    </source>
</evidence>
<feature type="transmembrane region" description="Helical" evidence="5">
    <location>
        <begin position="64"/>
        <end position="85"/>
    </location>
</feature>
<keyword evidence="2 5" id="KW-0812">Transmembrane</keyword>
<gene>
    <name evidence="6" type="ORF">ACFQNJ_16580</name>
</gene>
<dbReference type="InterPro" id="IPR052719">
    <property type="entry name" value="CvpA-like"/>
</dbReference>